<dbReference type="EMBL" id="JBHMCE010000011">
    <property type="protein sequence ID" value="MFB9531705.1"/>
    <property type="molecule type" value="Genomic_DNA"/>
</dbReference>
<dbReference type="Proteomes" id="UP001589646">
    <property type="component" value="Unassembled WGS sequence"/>
</dbReference>
<proteinExistence type="predicted"/>
<dbReference type="RefSeq" id="WP_346119568.1">
    <property type="nucleotide sequence ID" value="NZ_BAAAXC010000008.1"/>
</dbReference>
<gene>
    <name evidence="1" type="ORF">ACFFRN_34315</name>
</gene>
<sequence length="65" mass="7063">MHPTAFSCCTRICAADRAAFAEELATAVTTLVSKYHDDTAKGVNPPTRESWAYRWASTSSAREPG</sequence>
<protein>
    <submittedName>
        <fullName evidence="1">Uncharacterized protein</fullName>
    </submittedName>
</protein>
<evidence type="ECO:0000313" key="2">
    <source>
        <dbReference type="Proteomes" id="UP001589646"/>
    </source>
</evidence>
<organism evidence="1 2">
    <name type="scientific">Nonomuraea roseola</name>
    <dbReference type="NCBI Taxonomy" id="46179"/>
    <lineage>
        <taxon>Bacteria</taxon>
        <taxon>Bacillati</taxon>
        <taxon>Actinomycetota</taxon>
        <taxon>Actinomycetes</taxon>
        <taxon>Streptosporangiales</taxon>
        <taxon>Streptosporangiaceae</taxon>
        <taxon>Nonomuraea</taxon>
    </lineage>
</organism>
<comment type="caution">
    <text evidence="1">The sequence shown here is derived from an EMBL/GenBank/DDBJ whole genome shotgun (WGS) entry which is preliminary data.</text>
</comment>
<keyword evidence="2" id="KW-1185">Reference proteome</keyword>
<reference evidence="1 2" key="1">
    <citation type="submission" date="2024-09" db="EMBL/GenBank/DDBJ databases">
        <authorList>
            <person name="Sun Q."/>
            <person name="Mori K."/>
        </authorList>
    </citation>
    <scope>NUCLEOTIDE SEQUENCE [LARGE SCALE GENOMIC DNA]</scope>
    <source>
        <strain evidence="1 2">JCM 3323</strain>
    </source>
</reference>
<evidence type="ECO:0000313" key="1">
    <source>
        <dbReference type="EMBL" id="MFB9531705.1"/>
    </source>
</evidence>
<accession>A0ABV5Q8A7</accession>
<name>A0ABV5Q8A7_9ACTN</name>